<organism evidence="1 2">
    <name type="scientific">Stereocaulon virgatum</name>
    <dbReference type="NCBI Taxonomy" id="373712"/>
    <lineage>
        <taxon>Eukaryota</taxon>
        <taxon>Fungi</taxon>
        <taxon>Dikarya</taxon>
        <taxon>Ascomycota</taxon>
        <taxon>Pezizomycotina</taxon>
        <taxon>Lecanoromycetes</taxon>
        <taxon>OSLEUM clade</taxon>
        <taxon>Lecanoromycetidae</taxon>
        <taxon>Lecanorales</taxon>
        <taxon>Lecanorineae</taxon>
        <taxon>Stereocaulaceae</taxon>
        <taxon>Stereocaulon</taxon>
    </lineage>
</organism>
<dbReference type="Proteomes" id="UP001590950">
    <property type="component" value="Unassembled WGS sequence"/>
</dbReference>
<protein>
    <submittedName>
        <fullName evidence="1">Uncharacterized protein</fullName>
    </submittedName>
</protein>
<evidence type="ECO:0000313" key="1">
    <source>
        <dbReference type="EMBL" id="KAL2043765.1"/>
    </source>
</evidence>
<proteinExistence type="predicted"/>
<reference evidence="1 2" key="1">
    <citation type="submission" date="2024-09" db="EMBL/GenBank/DDBJ databases">
        <title>Rethinking Asexuality: The Enigmatic Case of Functional Sexual Genes in Lepraria (Stereocaulaceae).</title>
        <authorList>
            <person name="Doellman M."/>
            <person name="Sun Y."/>
            <person name="Barcenas-Pena A."/>
            <person name="Lumbsch H.T."/>
            <person name="Grewe F."/>
        </authorList>
    </citation>
    <scope>NUCLEOTIDE SEQUENCE [LARGE SCALE GENOMIC DNA]</scope>
    <source>
        <strain evidence="1 2">Mercado 3170</strain>
    </source>
</reference>
<accession>A0ABR4AE64</accession>
<dbReference type="EMBL" id="JBEFKJ010000010">
    <property type="protein sequence ID" value="KAL2043765.1"/>
    <property type="molecule type" value="Genomic_DNA"/>
</dbReference>
<gene>
    <name evidence="1" type="ORF">N7G274_003284</name>
</gene>
<name>A0ABR4AE64_9LECA</name>
<keyword evidence="2" id="KW-1185">Reference proteome</keyword>
<comment type="caution">
    <text evidence="1">The sequence shown here is derived from an EMBL/GenBank/DDBJ whole genome shotgun (WGS) entry which is preliminary data.</text>
</comment>
<evidence type="ECO:0000313" key="2">
    <source>
        <dbReference type="Proteomes" id="UP001590950"/>
    </source>
</evidence>
<sequence length="135" mass="15078">MMQRLISHIGLATSRNSVRRYISLILLVLSYLPPSLYCQDAYPLNWVAQVYIMAFDDALPKPSGAPELKSPKAFHCYYKSSGVSCRFSTNMEGAENKLLSFLESAKSRTVLYALGAKKVQSNSLCLLHRAARRTA</sequence>